<reference evidence="6 7" key="1">
    <citation type="journal article" date="2012" name="J. Bacteriol.">
        <title>Genome Sequence of Nitratireductor pacificus Type Strain pht-3B.</title>
        <authorList>
            <person name="Lai Q."/>
            <person name="Li G."/>
            <person name="Shao Z."/>
        </authorList>
    </citation>
    <scope>NUCLEOTIDE SEQUENCE [LARGE SCALE GENOMIC DNA]</scope>
    <source>
        <strain evidence="7">pht-3B</strain>
    </source>
</reference>
<evidence type="ECO:0000259" key="5">
    <source>
        <dbReference type="PROSITE" id="PS51078"/>
    </source>
</evidence>
<keyword evidence="3" id="KW-0804">Transcription</keyword>
<dbReference type="AlphaFoldDB" id="K2MMJ8"/>
<dbReference type="PANTHER" id="PTHR30136">
    <property type="entry name" value="HELIX-TURN-HELIX TRANSCRIPTIONAL REGULATOR, ICLR FAMILY"/>
    <property type="match status" value="1"/>
</dbReference>
<dbReference type="EMBL" id="AMRM01000013">
    <property type="protein sequence ID" value="EKF18472.1"/>
    <property type="molecule type" value="Genomic_DNA"/>
</dbReference>
<dbReference type="InterPro" id="IPR050707">
    <property type="entry name" value="HTH_MetabolicPath_Reg"/>
</dbReference>
<dbReference type="eggNOG" id="COG1414">
    <property type="taxonomic scope" value="Bacteria"/>
</dbReference>
<dbReference type="PATRIC" id="fig|391937.3.peg.2575"/>
<dbReference type="Gene3D" id="1.10.10.10">
    <property type="entry name" value="Winged helix-like DNA-binding domain superfamily/Winged helix DNA-binding domain"/>
    <property type="match status" value="1"/>
</dbReference>
<gene>
    <name evidence="6" type="ORF">NA2_12533</name>
</gene>
<keyword evidence="2" id="KW-0238">DNA-binding</keyword>
<accession>K2MMJ8</accession>
<comment type="caution">
    <text evidence="6">The sequence shown here is derived from an EMBL/GenBank/DDBJ whole genome shotgun (WGS) entry which is preliminary data.</text>
</comment>
<feature type="domain" description="IclR-ED" evidence="5">
    <location>
        <begin position="79"/>
        <end position="264"/>
    </location>
</feature>
<dbReference type="PROSITE" id="PS51078">
    <property type="entry name" value="ICLR_ED"/>
    <property type="match status" value="1"/>
</dbReference>
<dbReference type="STRING" id="391937.NA2_12533"/>
<dbReference type="OrthoDB" id="6057486at2"/>
<dbReference type="InterPro" id="IPR036388">
    <property type="entry name" value="WH-like_DNA-bd_sf"/>
</dbReference>
<proteinExistence type="predicted"/>
<evidence type="ECO:0000313" key="6">
    <source>
        <dbReference type="EMBL" id="EKF18472.1"/>
    </source>
</evidence>
<dbReference type="Proteomes" id="UP000006786">
    <property type="component" value="Unassembled WGS sequence"/>
</dbReference>
<dbReference type="SUPFAM" id="SSF46785">
    <property type="entry name" value="Winged helix' DNA-binding domain"/>
    <property type="match status" value="1"/>
</dbReference>
<dbReference type="Pfam" id="PF01614">
    <property type="entry name" value="IclR_C"/>
    <property type="match status" value="1"/>
</dbReference>
<feature type="domain" description="HTH iclR-type" evidence="4">
    <location>
        <begin position="16"/>
        <end position="78"/>
    </location>
</feature>
<dbReference type="Gene3D" id="3.30.450.40">
    <property type="match status" value="1"/>
</dbReference>
<dbReference type="RefSeq" id="WP_008597308.1">
    <property type="nucleotide sequence ID" value="NZ_AMRM01000013.1"/>
</dbReference>
<dbReference type="InterPro" id="IPR014757">
    <property type="entry name" value="Tscrpt_reg_IclR_C"/>
</dbReference>
<dbReference type="InterPro" id="IPR029016">
    <property type="entry name" value="GAF-like_dom_sf"/>
</dbReference>
<dbReference type="PANTHER" id="PTHR30136:SF24">
    <property type="entry name" value="HTH-TYPE TRANSCRIPTIONAL REPRESSOR ALLR"/>
    <property type="match status" value="1"/>
</dbReference>
<evidence type="ECO:0000256" key="3">
    <source>
        <dbReference type="ARBA" id="ARBA00023163"/>
    </source>
</evidence>
<evidence type="ECO:0000259" key="4">
    <source>
        <dbReference type="PROSITE" id="PS51077"/>
    </source>
</evidence>
<evidence type="ECO:0000256" key="2">
    <source>
        <dbReference type="ARBA" id="ARBA00023125"/>
    </source>
</evidence>
<evidence type="ECO:0000256" key="1">
    <source>
        <dbReference type="ARBA" id="ARBA00023015"/>
    </source>
</evidence>
<protein>
    <submittedName>
        <fullName evidence="6">IclR family transcriptional regulator</fullName>
    </submittedName>
</protein>
<dbReference type="Pfam" id="PF09339">
    <property type="entry name" value="HTH_IclR"/>
    <property type="match status" value="1"/>
</dbReference>
<keyword evidence="7" id="KW-1185">Reference proteome</keyword>
<dbReference type="SMART" id="SM00346">
    <property type="entry name" value="HTH_ICLR"/>
    <property type="match status" value="1"/>
</dbReference>
<dbReference type="InterPro" id="IPR036390">
    <property type="entry name" value="WH_DNA-bd_sf"/>
</dbReference>
<dbReference type="InterPro" id="IPR005471">
    <property type="entry name" value="Tscrpt_reg_IclR_N"/>
</dbReference>
<keyword evidence="1" id="KW-0805">Transcription regulation</keyword>
<organism evidence="6 7">
    <name type="scientific">Nitratireductor pacificus pht-3B</name>
    <dbReference type="NCBI Taxonomy" id="391937"/>
    <lineage>
        <taxon>Bacteria</taxon>
        <taxon>Pseudomonadati</taxon>
        <taxon>Pseudomonadota</taxon>
        <taxon>Alphaproteobacteria</taxon>
        <taxon>Hyphomicrobiales</taxon>
        <taxon>Phyllobacteriaceae</taxon>
        <taxon>Nitratireductor</taxon>
    </lineage>
</organism>
<name>K2MMJ8_9HYPH</name>
<dbReference type="SUPFAM" id="SSF55781">
    <property type="entry name" value="GAF domain-like"/>
    <property type="match status" value="1"/>
</dbReference>
<dbReference type="PROSITE" id="PS51077">
    <property type="entry name" value="HTH_ICLR"/>
    <property type="match status" value="1"/>
</dbReference>
<dbReference type="GO" id="GO:0045892">
    <property type="term" value="P:negative regulation of DNA-templated transcription"/>
    <property type="evidence" value="ECO:0007669"/>
    <property type="project" value="TreeGrafter"/>
</dbReference>
<evidence type="ECO:0000313" key="7">
    <source>
        <dbReference type="Proteomes" id="UP000006786"/>
    </source>
</evidence>
<dbReference type="GO" id="GO:0003700">
    <property type="term" value="F:DNA-binding transcription factor activity"/>
    <property type="evidence" value="ECO:0007669"/>
    <property type="project" value="TreeGrafter"/>
</dbReference>
<sequence length="272" mass="29347">MAETEQDETREPLYVVPPVVRAVALLRYVAAGNRCRNISSAAKALNINRTTLIRLLATLEAEGILEQIADDGGYRLGTGLIALASEALNERGILQVARPFLKQLVQSLNLSAHLGVLEGREIVYLARETPNSHLASTVREGTRLPAHATTIGRILLAELPAASLRALYAGQVMESFTTKTRTSLAELETQLQADRVRGAAWSVANFEREIGSAAVAIHDHQARAVGAINVTGHASVFAEDSPQVEKIEHELKAAARAMSEALGYRGWSADQL</sequence>
<dbReference type="GO" id="GO:0003677">
    <property type="term" value="F:DNA binding"/>
    <property type="evidence" value="ECO:0007669"/>
    <property type="project" value="UniProtKB-KW"/>
</dbReference>